<evidence type="ECO:0000313" key="1">
    <source>
        <dbReference type="EMBL" id="GBN19910.1"/>
    </source>
</evidence>
<name>A0A4Y2M0G8_ARAVE</name>
<proteinExistence type="predicted"/>
<protein>
    <submittedName>
        <fullName evidence="1">Uncharacterized protein</fullName>
    </submittedName>
</protein>
<keyword evidence="2" id="KW-1185">Reference proteome</keyword>
<reference evidence="1 2" key="1">
    <citation type="journal article" date="2019" name="Sci. Rep.">
        <title>Orb-weaving spider Araneus ventricosus genome elucidates the spidroin gene catalogue.</title>
        <authorList>
            <person name="Kono N."/>
            <person name="Nakamura H."/>
            <person name="Ohtoshi R."/>
            <person name="Moran D.A.P."/>
            <person name="Shinohara A."/>
            <person name="Yoshida Y."/>
            <person name="Fujiwara M."/>
            <person name="Mori M."/>
            <person name="Tomita M."/>
            <person name="Arakawa K."/>
        </authorList>
    </citation>
    <scope>NUCLEOTIDE SEQUENCE [LARGE SCALE GENOMIC DNA]</scope>
</reference>
<dbReference type="AlphaFoldDB" id="A0A4Y2M0G8"/>
<accession>A0A4Y2M0G8</accession>
<dbReference type="Proteomes" id="UP000499080">
    <property type="component" value="Unassembled WGS sequence"/>
</dbReference>
<comment type="caution">
    <text evidence="1">The sequence shown here is derived from an EMBL/GenBank/DDBJ whole genome shotgun (WGS) entry which is preliminary data.</text>
</comment>
<dbReference type="EMBL" id="BGPR01006540">
    <property type="protein sequence ID" value="GBN19910.1"/>
    <property type="molecule type" value="Genomic_DNA"/>
</dbReference>
<gene>
    <name evidence="1" type="ORF">AVEN_247433_1</name>
</gene>
<sequence length="94" mass="10720">MVALGSDLENLFYVFRCTHKERLLFVCGCKWNSNCTNSTERFENILNVCSSRHAYIFIAAFRDDGAVLTWVCHKQPKEGGCTFEAPNGDSTRFM</sequence>
<evidence type="ECO:0000313" key="2">
    <source>
        <dbReference type="Proteomes" id="UP000499080"/>
    </source>
</evidence>
<organism evidence="1 2">
    <name type="scientific">Araneus ventricosus</name>
    <name type="common">Orbweaver spider</name>
    <name type="synonym">Epeira ventricosa</name>
    <dbReference type="NCBI Taxonomy" id="182803"/>
    <lineage>
        <taxon>Eukaryota</taxon>
        <taxon>Metazoa</taxon>
        <taxon>Ecdysozoa</taxon>
        <taxon>Arthropoda</taxon>
        <taxon>Chelicerata</taxon>
        <taxon>Arachnida</taxon>
        <taxon>Araneae</taxon>
        <taxon>Araneomorphae</taxon>
        <taxon>Entelegynae</taxon>
        <taxon>Araneoidea</taxon>
        <taxon>Araneidae</taxon>
        <taxon>Araneus</taxon>
    </lineage>
</organism>